<gene>
    <name evidence="4" type="ORF">ACHKAR_20950</name>
</gene>
<keyword evidence="2" id="KW-0560">Oxidoreductase</keyword>
<evidence type="ECO:0000256" key="1">
    <source>
        <dbReference type="ARBA" id="ARBA00006484"/>
    </source>
</evidence>
<evidence type="ECO:0000313" key="4">
    <source>
        <dbReference type="EMBL" id="MFH6985935.1"/>
    </source>
</evidence>
<sequence length="273" mass="29754">MKTIFITGASRGFGRLWTEALLQRGDRVIATSRDITSFNELKAQYSDAFVPLSLDITDRNAVFETVKEAHARWGVLDVVINNAGYGVFGATEELSEKDAKEVVDVNLFGTLWVTQAVLPLFRAQGNGHLIQLSSVLGLWTLPTLGLYSATKFAVEGLSEALAQEVERFGLHVTLVEPNGYATSFAGDSAVLSQPISDYDSVRSALTANEGMQAPATGIPEATVPAILQLIDSDNPPLRYFLGKVGLQRTKQVYAERLIEWEKFNHVAIAAHGK</sequence>
<dbReference type="PANTHER" id="PTHR43976">
    <property type="entry name" value="SHORT CHAIN DEHYDROGENASE"/>
    <property type="match status" value="1"/>
</dbReference>
<comment type="caution">
    <text evidence="4">The sequence shown here is derived from an EMBL/GenBank/DDBJ whole genome shotgun (WGS) entry which is preliminary data.</text>
</comment>
<dbReference type="NCBIfam" id="NF006114">
    <property type="entry name" value="PRK08263.1"/>
    <property type="match status" value="1"/>
</dbReference>
<keyword evidence="5" id="KW-1185">Reference proteome</keyword>
<dbReference type="Proteomes" id="UP001610063">
    <property type="component" value="Unassembled WGS sequence"/>
</dbReference>
<dbReference type="Gene3D" id="3.40.50.720">
    <property type="entry name" value="NAD(P)-binding Rossmann-like Domain"/>
    <property type="match status" value="1"/>
</dbReference>
<organism evidence="4 5">
    <name type="scientific">Marinoscillum luteum</name>
    <dbReference type="NCBI Taxonomy" id="861051"/>
    <lineage>
        <taxon>Bacteria</taxon>
        <taxon>Pseudomonadati</taxon>
        <taxon>Bacteroidota</taxon>
        <taxon>Cytophagia</taxon>
        <taxon>Cytophagales</taxon>
        <taxon>Reichenbachiellaceae</taxon>
        <taxon>Marinoscillum</taxon>
    </lineage>
</organism>
<dbReference type="EMBL" id="JBIPKE010000020">
    <property type="protein sequence ID" value="MFH6985935.1"/>
    <property type="molecule type" value="Genomic_DNA"/>
</dbReference>
<evidence type="ECO:0000256" key="2">
    <source>
        <dbReference type="ARBA" id="ARBA00023002"/>
    </source>
</evidence>
<dbReference type="InterPro" id="IPR051911">
    <property type="entry name" value="SDR_oxidoreductase"/>
</dbReference>
<dbReference type="Pfam" id="PF00106">
    <property type="entry name" value="adh_short"/>
    <property type="match status" value="1"/>
</dbReference>
<comment type="similarity">
    <text evidence="1 3">Belongs to the short-chain dehydrogenases/reductases (SDR) family.</text>
</comment>
<dbReference type="InterPro" id="IPR020904">
    <property type="entry name" value="Sc_DH/Rdtase_CS"/>
</dbReference>
<dbReference type="InterPro" id="IPR036291">
    <property type="entry name" value="NAD(P)-bd_dom_sf"/>
</dbReference>
<dbReference type="CDD" id="cd05374">
    <property type="entry name" value="17beta-HSD-like_SDR_c"/>
    <property type="match status" value="1"/>
</dbReference>
<dbReference type="SUPFAM" id="SSF51735">
    <property type="entry name" value="NAD(P)-binding Rossmann-fold domains"/>
    <property type="match status" value="1"/>
</dbReference>
<dbReference type="PRINTS" id="PR00081">
    <property type="entry name" value="GDHRDH"/>
</dbReference>
<protein>
    <submittedName>
        <fullName evidence="4">SDR family NAD(P)-dependent oxidoreductase</fullName>
    </submittedName>
</protein>
<dbReference type="RefSeq" id="WP_159582095.1">
    <property type="nucleotide sequence ID" value="NZ_JBIPKE010000020.1"/>
</dbReference>
<dbReference type="InterPro" id="IPR002347">
    <property type="entry name" value="SDR_fam"/>
</dbReference>
<name>A0ABW7NED8_9BACT</name>
<reference evidence="4 5" key="1">
    <citation type="journal article" date="2013" name="Int. J. Syst. Evol. Microbiol.">
        <title>Marinoscillum luteum sp. nov., isolated from marine sediment.</title>
        <authorList>
            <person name="Cha I.T."/>
            <person name="Park S.J."/>
            <person name="Kim S.J."/>
            <person name="Kim J.G."/>
            <person name="Jung M.Y."/>
            <person name="Shin K.S."/>
            <person name="Kwon K.K."/>
            <person name="Yang S.H."/>
            <person name="Seo Y.S."/>
            <person name="Rhee S.K."/>
        </authorList>
    </citation>
    <scope>NUCLEOTIDE SEQUENCE [LARGE SCALE GENOMIC DNA]</scope>
    <source>
        <strain evidence="4 5">KCTC 23939</strain>
    </source>
</reference>
<accession>A0ABW7NED8</accession>
<dbReference type="PRINTS" id="PR00080">
    <property type="entry name" value="SDRFAMILY"/>
</dbReference>
<dbReference type="PANTHER" id="PTHR43976:SF16">
    <property type="entry name" value="SHORT-CHAIN DEHYDROGENASE_REDUCTASE FAMILY PROTEIN"/>
    <property type="match status" value="1"/>
</dbReference>
<proteinExistence type="inferred from homology"/>
<dbReference type="PROSITE" id="PS00061">
    <property type="entry name" value="ADH_SHORT"/>
    <property type="match status" value="1"/>
</dbReference>
<evidence type="ECO:0000256" key="3">
    <source>
        <dbReference type="RuleBase" id="RU000363"/>
    </source>
</evidence>
<evidence type="ECO:0000313" key="5">
    <source>
        <dbReference type="Proteomes" id="UP001610063"/>
    </source>
</evidence>